<dbReference type="Proteomes" id="UP000233398">
    <property type="component" value="Unassembled WGS sequence"/>
</dbReference>
<gene>
    <name evidence="2" type="ORF">CWD77_11480</name>
</gene>
<dbReference type="Pfam" id="PF01370">
    <property type="entry name" value="Epimerase"/>
    <property type="match status" value="1"/>
</dbReference>
<reference evidence="2 3" key="1">
    <citation type="submission" date="2017-11" db="EMBL/GenBank/DDBJ databases">
        <title>Rhodohalobacter 15182 sp. nov., isolated from a salt lake.</title>
        <authorList>
            <person name="Han S."/>
        </authorList>
    </citation>
    <scope>NUCLEOTIDE SEQUENCE [LARGE SCALE GENOMIC DNA]</scope>
    <source>
        <strain evidence="2 3">15182</strain>
    </source>
</reference>
<name>A0A2N0VGG0_9BACT</name>
<protein>
    <submittedName>
        <fullName evidence="2">Epimerase</fullName>
    </submittedName>
</protein>
<dbReference type="Gene3D" id="3.40.50.720">
    <property type="entry name" value="NAD(P)-binding Rossmann-like Domain"/>
    <property type="match status" value="1"/>
</dbReference>
<dbReference type="CDD" id="cd08946">
    <property type="entry name" value="SDR_e"/>
    <property type="match status" value="1"/>
</dbReference>
<accession>A0A2N0VGG0</accession>
<dbReference type="SUPFAM" id="SSF51735">
    <property type="entry name" value="NAD(P)-binding Rossmann-fold domains"/>
    <property type="match status" value="1"/>
</dbReference>
<dbReference type="PANTHER" id="PTHR43245:SF23">
    <property type="entry name" value="NAD(P)-BINDING DOMAIN-CONTAINING PROTEIN"/>
    <property type="match status" value="1"/>
</dbReference>
<dbReference type="EMBL" id="PISP01000003">
    <property type="protein sequence ID" value="PKD43228.1"/>
    <property type="molecule type" value="Genomic_DNA"/>
</dbReference>
<evidence type="ECO:0000313" key="2">
    <source>
        <dbReference type="EMBL" id="PKD43228.1"/>
    </source>
</evidence>
<dbReference type="AlphaFoldDB" id="A0A2N0VGG0"/>
<proteinExistence type="predicted"/>
<dbReference type="RefSeq" id="WP_101073702.1">
    <property type="nucleotide sequence ID" value="NZ_PISP01000003.1"/>
</dbReference>
<feature type="domain" description="NAD-dependent epimerase/dehydratase" evidence="1">
    <location>
        <begin position="4"/>
        <end position="242"/>
    </location>
</feature>
<comment type="caution">
    <text evidence="2">The sequence shown here is derived from an EMBL/GenBank/DDBJ whole genome shotgun (WGS) entry which is preliminary data.</text>
</comment>
<organism evidence="2 3">
    <name type="scientific">Rhodohalobacter barkolensis</name>
    <dbReference type="NCBI Taxonomy" id="2053187"/>
    <lineage>
        <taxon>Bacteria</taxon>
        <taxon>Pseudomonadati</taxon>
        <taxon>Balneolota</taxon>
        <taxon>Balneolia</taxon>
        <taxon>Balneolales</taxon>
        <taxon>Balneolaceae</taxon>
        <taxon>Rhodohalobacter</taxon>
    </lineage>
</organism>
<dbReference type="InterPro" id="IPR036291">
    <property type="entry name" value="NAD(P)-bd_dom_sf"/>
</dbReference>
<sequence length="324" mass="36602">MEKVLVTGGAGYIGSVLVRLLLEKGYNVRVFDNLSFGGESIVDLLNHDRFEFLKGDMRNEDDLKKAVDGIDYIAHLAAIVGDPACRKFPEDAKAINLEGSKSLYSIANEAGVKKFVFASTCSNYGKMDDPEAYVNEDSKLAPVSLYAETKVAVEKYLLNQPKTNNCKPTSLRFSTVYGLSPRPRFDLTVNEFTRELALGRELVIFGEQFWRPYCHVVDLSRSVIEVFEADDEAVAYDVFNVGDTDENYQKEMIVNEILKVIPDGNIKYVQKDEDPRDYRVSFDKIKDRLGFKITKRVPDGIKNIKQAVVDGFFHDPDDSRFSNI</sequence>
<evidence type="ECO:0000259" key="1">
    <source>
        <dbReference type="Pfam" id="PF01370"/>
    </source>
</evidence>
<keyword evidence="3" id="KW-1185">Reference proteome</keyword>
<dbReference type="OrthoDB" id="9801785at2"/>
<dbReference type="PANTHER" id="PTHR43245">
    <property type="entry name" value="BIFUNCTIONAL POLYMYXIN RESISTANCE PROTEIN ARNA"/>
    <property type="match status" value="1"/>
</dbReference>
<dbReference type="InterPro" id="IPR001509">
    <property type="entry name" value="Epimerase_deHydtase"/>
</dbReference>
<dbReference type="InterPro" id="IPR050177">
    <property type="entry name" value="Lipid_A_modif_metabolic_enz"/>
</dbReference>
<evidence type="ECO:0000313" key="3">
    <source>
        <dbReference type="Proteomes" id="UP000233398"/>
    </source>
</evidence>